<proteinExistence type="predicted"/>
<keyword evidence="4" id="KW-1185">Reference proteome</keyword>
<accession>A0A7V8K795</accession>
<evidence type="ECO:0000313" key="4">
    <source>
        <dbReference type="Proteomes" id="UP000462066"/>
    </source>
</evidence>
<evidence type="ECO:0000256" key="1">
    <source>
        <dbReference type="SAM" id="MobiDB-lite"/>
    </source>
</evidence>
<dbReference type="RefSeq" id="WP_162311098.1">
    <property type="nucleotide sequence ID" value="NZ_JACHGU010000001.1"/>
</dbReference>
<dbReference type="EMBL" id="MWIP01000007">
    <property type="protein sequence ID" value="KAF1686298.1"/>
    <property type="molecule type" value="Genomic_DNA"/>
</dbReference>
<feature type="signal peptide" evidence="2">
    <location>
        <begin position="1"/>
        <end position="21"/>
    </location>
</feature>
<organism evidence="3 4">
    <name type="scientific">Pseudoxanthomonas broegbernensis</name>
    <dbReference type="NCBI Taxonomy" id="83619"/>
    <lineage>
        <taxon>Bacteria</taxon>
        <taxon>Pseudomonadati</taxon>
        <taxon>Pseudomonadota</taxon>
        <taxon>Gammaproteobacteria</taxon>
        <taxon>Lysobacterales</taxon>
        <taxon>Lysobacteraceae</taxon>
        <taxon>Pseudoxanthomonas</taxon>
    </lineage>
</organism>
<dbReference type="Proteomes" id="UP000462066">
    <property type="component" value="Unassembled WGS sequence"/>
</dbReference>
<evidence type="ECO:0000256" key="2">
    <source>
        <dbReference type="SAM" id="SignalP"/>
    </source>
</evidence>
<sequence>MRACKPLVLALLLLGMAGVEASSSRTVRVGITLLDRCDVRTSAGAAPSVACSAGTPYLVAPAAAPDAAPVPTTATSDGDPARMPVPDGGPVDPARVTTIVF</sequence>
<feature type="compositionally biased region" description="Low complexity" evidence="1">
    <location>
        <begin position="66"/>
        <end position="75"/>
    </location>
</feature>
<keyword evidence="2" id="KW-0732">Signal</keyword>
<name>A0A7V8K795_9GAMM</name>
<feature type="region of interest" description="Disordered" evidence="1">
    <location>
        <begin position="66"/>
        <end position="92"/>
    </location>
</feature>
<evidence type="ECO:0008006" key="5">
    <source>
        <dbReference type="Google" id="ProtNLM"/>
    </source>
</evidence>
<protein>
    <recommendedName>
        <fullName evidence="5">Secreted protein</fullName>
    </recommendedName>
</protein>
<evidence type="ECO:0000313" key="3">
    <source>
        <dbReference type="EMBL" id="KAF1686298.1"/>
    </source>
</evidence>
<gene>
    <name evidence="3" type="ORF">B1992_08735</name>
</gene>
<comment type="caution">
    <text evidence="3">The sequence shown here is derived from an EMBL/GenBank/DDBJ whole genome shotgun (WGS) entry which is preliminary data.</text>
</comment>
<feature type="chain" id="PRO_5031556948" description="Secreted protein" evidence="2">
    <location>
        <begin position="22"/>
        <end position="101"/>
    </location>
</feature>
<dbReference type="AlphaFoldDB" id="A0A7V8K795"/>
<reference evidence="3 4" key="1">
    <citation type="submission" date="2017-10" db="EMBL/GenBank/DDBJ databases">
        <title>Whole genome sequencing of Pseudoxanthomonas broegbernensis DSM 12573(T).</title>
        <authorList>
            <person name="Kumar S."/>
            <person name="Bansal K."/>
            <person name="Kaur A."/>
            <person name="Patil P."/>
            <person name="Sharma S."/>
            <person name="Patil P.B."/>
        </authorList>
    </citation>
    <scope>NUCLEOTIDE SEQUENCE [LARGE SCALE GENOMIC DNA]</scope>
    <source>
        <strain evidence="3 4">DSM 12573</strain>
    </source>
</reference>